<keyword evidence="8" id="KW-1185">Reference proteome</keyword>
<dbReference type="InterPro" id="IPR041635">
    <property type="entry name" value="Type_ISP_LLaBIII_C"/>
</dbReference>
<dbReference type="EC" id="2.1.1.72" evidence="1"/>
<evidence type="ECO:0000313" key="7">
    <source>
        <dbReference type="EMBL" id="TWG17559.1"/>
    </source>
</evidence>
<dbReference type="InterPro" id="IPR029063">
    <property type="entry name" value="SAM-dependent_MTases_sf"/>
</dbReference>
<evidence type="ECO:0000256" key="3">
    <source>
        <dbReference type="ARBA" id="ARBA00022679"/>
    </source>
</evidence>
<comment type="caution">
    <text evidence="7">The sequence shown here is derived from an EMBL/GenBank/DDBJ whole genome shotgun (WGS) entry which is preliminary data.</text>
</comment>
<dbReference type="GO" id="GO:0032259">
    <property type="term" value="P:methylation"/>
    <property type="evidence" value="ECO:0007669"/>
    <property type="project" value="UniProtKB-KW"/>
</dbReference>
<dbReference type="PANTHER" id="PTHR33841">
    <property type="entry name" value="DNA METHYLTRANSFERASE YEEA-RELATED"/>
    <property type="match status" value="1"/>
</dbReference>
<organism evidence="7 8">
    <name type="scientific">Micromonospora taraxaci</name>
    <dbReference type="NCBI Taxonomy" id="1316803"/>
    <lineage>
        <taxon>Bacteria</taxon>
        <taxon>Bacillati</taxon>
        <taxon>Actinomycetota</taxon>
        <taxon>Actinomycetes</taxon>
        <taxon>Micromonosporales</taxon>
        <taxon>Micromonosporaceae</taxon>
        <taxon>Micromonospora</taxon>
    </lineage>
</organism>
<protein>
    <recommendedName>
        <fullName evidence="1">site-specific DNA-methyltransferase (adenine-specific)</fullName>
        <ecNumber evidence="1">2.1.1.72</ecNumber>
    </recommendedName>
</protein>
<sequence length="1104" mass="122825">MDRSARTRSAADVPGPRGSAEAYGALLEAAVSHFGASVAPILQRGLAAREDTLRAPMVELLVAAGQAIGCPVRAHGEVRLPDLAIRPDYLIDVDGAPIGYVELKAPGRGVPGHGWHPTARERRQWVQLQLLPNVLYTDGQSFAVYRWGELQGPVARMDGDLQRAGARLRPADGNLALVLHAFLAWRPRPHRRLEHLVRDAARLCRLLRDEVLDTLGQERLGGRVRLFSDHLADWRTWLFPHLSEELFADAYAQTVTFGLLLARRSGIEFEGKELPTLGRELAKNHLLVGRALAILTEDHGGPSIEQRSVALQTLRRAIEASDWTDWRTDTSDQLYERFLELYDPAVRRGSGSYFTPQPVADFMVQFVDSILHDKLKRRLGLADRDVVVVDPAMGTGTFLLSVIARVAKTIAADHGDEPAELRALLGRLVGFERQIAPFAVAELRLHQDLAARGLEVADERVRFYVTDTLEDPDVETLVSPYVYRPIADSRAQAIKVKTEERVMVVLGNPPYLERAKNQGGLVLASNKGKSSMLDAFRGTGTGRLEFKLHNLNIYFWRWATWKVFEAHPEHPEGVVAFVCTSAYTTGPGFAGMREYLRRQADWGWIIDLSPEGHQPEVPTRIFPDVQQPLCIGVFGRAKAADTETPARIRYVALSGARQEKLNALQDLTAASGRWLDCPTKWSTPFRPASQAIWNDCIALADLMPWQSPGIKANRTWVYAPDKETLAERWRRLISAPLAERPELMKETRDRAISVALSPHFDGTGQPASLVGTIDPQVSVMRVAFRSFDRQYVIADRRVVDFSRPDLWSTYGKHQTYLTTLFAQSVTSGPAVVFAAEVPDNDHYMGHHGGKVIPPYRDVSGHHPNIAPGLMEHLSCQLGSDVTCEDVFAYVAAVASHPGFPTRFRSELRTPGVRIPLTLNPDLWRTAVGLGGRVIWLQTYGERYVCPSSGRPPGPPRELRPDVLVPIPGVPDRMPESITYDRDSSTLYVGEGALGPVPSAVWDYDVCGTQVVKKWFDYRSKWPRLRRSSPLNGIVASKWDFTDDLRNLLAVLHGCVLLEPQQDDVLKAVLDGPLLRATELEDLGVLPPPDEAKKPVIDVQSPLFR</sequence>
<evidence type="ECO:0000256" key="2">
    <source>
        <dbReference type="ARBA" id="ARBA00022603"/>
    </source>
</evidence>
<reference evidence="7 8" key="1">
    <citation type="submission" date="2019-06" db="EMBL/GenBank/DDBJ databases">
        <title>Sequencing the genomes of 1000 actinobacteria strains.</title>
        <authorList>
            <person name="Klenk H.-P."/>
        </authorList>
    </citation>
    <scope>NUCLEOTIDE SEQUENCE [LARGE SCALE GENOMIC DNA]</scope>
    <source>
        <strain evidence="7 8">DSM 45885</strain>
    </source>
</reference>
<evidence type="ECO:0000256" key="4">
    <source>
        <dbReference type="ARBA" id="ARBA00047942"/>
    </source>
</evidence>
<dbReference type="AlphaFoldDB" id="A0A561W125"/>
<evidence type="ECO:0000256" key="1">
    <source>
        <dbReference type="ARBA" id="ARBA00011900"/>
    </source>
</evidence>
<feature type="domain" description="DNA methylase adenine-specific" evidence="5">
    <location>
        <begin position="329"/>
        <end position="514"/>
    </location>
</feature>
<dbReference type="InterPro" id="IPR003356">
    <property type="entry name" value="DNA_methylase_A-5"/>
</dbReference>
<proteinExistence type="predicted"/>
<dbReference type="GO" id="GO:0009007">
    <property type="term" value="F:site-specific DNA-methyltransferase (adenine-specific) activity"/>
    <property type="evidence" value="ECO:0007669"/>
    <property type="project" value="UniProtKB-EC"/>
</dbReference>
<dbReference type="InterPro" id="IPR050953">
    <property type="entry name" value="N4_N6_ade-DNA_methylase"/>
</dbReference>
<evidence type="ECO:0000313" key="8">
    <source>
        <dbReference type="Proteomes" id="UP000317685"/>
    </source>
</evidence>
<dbReference type="Pfam" id="PF18135">
    <property type="entry name" value="Type_ISP_C"/>
    <property type="match status" value="1"/>
</dbReference>
<dbReference type="OrthoDB" id="9776021at2"/>
<dbReference type="GeneID" id="300128464"/>
<accession>A0A561W125</accession>
<gene>
    <name evidence="7" type="ORF">FHU34_112901</name>
</gene>
<dbReference type="RefSeq" id="WP_145780641.1">
    <property type="nucleotide sequence ID" value="NZ_VIWZ01000001.1"/>
</dbReference>
<keyword evidence="2 7" id="KW-0489">Methyltransferase</keyword>
<dbReference type="EMBL" id="VIWZ01000001">
    <property type="protein sequence ID" value="TWG17559.1"/>
    <property type="molecule type" value="Genomic_DNA"/>
</dbReference>
<dbReference type="PRINTS" id="PR00507">
    <property type="entry name" value="N12N6MTFRASE"/>
</dbReference>
<dbReference type="SUPFAM" id="SSF53335">
    <property type="entry name" value="S-adenosyl-L-methionine-dependent methyltransferases"/>
    <property type="match status" value="1"/>
</dbReference>
<comment type="catalytic activity">
    <reaction evidence="4">
        <text>a 2'-deoxyadenosine in DNA + S-adenosyl-L-methionine = an N(6)-methyl-2'-deoxyadenosine in DNA + S-adenosyl-L-homocysteine + H(+)</text>
        <dbReference type="Rhea" id="RHEA:15197"/>
        <dbReference type="Rhea" id="RHEA-COMP:12418"/>
        <dbReference type="Rhea" id="RHEA-COMP:12419"/>
        <dbReference type="ChEBI" id="CHEBI:15378"/>
        <dbReference type="ChEBI" id="CHEBI:57856"/>
        <dbReference type="ChEBI" id="CHEBI:59789"/>
        <dbReference type="ChEBI" id="CHEBI:90615"/>
        <dbReference type="ChEBI" id="CHEBI:90616"/>
        <dbReference type="EC" id="2.1.1.72"/>
    </reaction>
</comment>
<dbReference type="GO" id="GO:0008170">
    <property type="term" value="F:N-methyltransferase activity"/>
    <property type="evidence" value="ECO:0007669"/>
    <property type="project" value="InterPro"/>
</dbReference>
<dbReference type="PANTHER" id="PTHR33841:SF1">
    <property type="entry name" value="DNA METHYLTRANSFERASE A"/>
    <property type="match status" value="1"/>
</dbReference>
<dbReference type="GO" id="GO:0003677">
    <property type="term" value="F:DNA binding"/>
    <property type="evidence" value="ECO:0007669"/>
    <property type="project" value="InterPro"/>
</dbReference>
<keyword evidence="3" id="KW-0808">Transferase</keyword>
<feature type="domain" description="Type ISP restriction-modification enzyme LLaBIII C-terminal specificity" evidence="6">
    <location>
        <begin position="701"/>
        <end position="1043"/>
    </location>
</feature>
<dbReference type="Pfam" id="PF02384">
    <property type="entry name" value="N6_Mtase"/>
    <property type="match status" value="1"/>
</dbReference>
<evidence type="ECO:0000259" key="5">
    <source>
        <dbReference type="Pfam" id="PF02384"/>
    </source>
</evidence>
<name>A0A561W125_9ACTN</name>
<dbReference type="Proteomes" id="UP000317685">
    <property type="component" value="Unassembled WGS sequence"/>
</dbReference>
<dbReference type="Gene3D" id="3.40.50.150">
    <property type="entry name" value="Vaccinia Virus protein VP39"/>
    <property type="match status" value="1"/>
</dbReference>
<evidence type="ECO:0000259" key="6">
    <source>
        <dbReference type="Pfam" id="PF18135"/>
    </source>
</evidence>